<protein>
    <recommendedName>
        <fullName evidence="3">STAS domain-containing protein</fullName>
    </recommendedName>
</protein>
<comment type="caution">
    <text evidence="1">The sequence shown here is derived from an EMBL/GenBank/DDBJ whole genome shotgun (WGS) entry which is preliminary data.</text>
</comment>
<keyword evidence="2" id="KW-1185">Reference proteome</keyword>
<gene>
    <name evidence="1" type="ORF">CEXT_558431</name>
</gene>
<dbReference type="Proteomes" id="UP001054945">
    <property type="component" value="Unassembled WGS sequence"/>
</dbReference>
<evidence type="ECO:0008006" key="3">
    <source>
        <dbReference type="Google" id="ProtNLM"/>
    </source>
</evidence>
<dbReference type="EMBL" id="BPLR01011604">
    <property type="protein sequence ID" value="GIY47629.1"/>
    <property type="molecule type" value="Genomic_DNA"/>
</dbReference>
<name>A0AAV4TNJ4_CAEEX</name>
<accession>A0AAV4TNJ4</accession>
<evidence type="ECO:0000313" key="1">
    <source>
        <dbReference type="EMBL" id="GIY47629.1"/>
    </source>
</evidence>
<organism evidence="1 2">
    <name type="scientific">Caerostris extrusa</name>
    <name type="common">Bark spider</name>
    <name type="synonym">Caerostris bankana</name>
    <dbReference type="NCBI Taxonomy" id="172846"/>
    <lineage>
        <taxon>Eukaryota</taxon>
        <taxon>Metazoa</taxon>
        <taxon>Ecdysozoa</taxon>
        <taxon>Arthropoda</taxon>
        <taxon>Chelicerata</taxon>
        <taxon>Arachnida</taxon>
        <taxon>Araneae</taxon>
        <taxon>Araneomorphae</taxon>
        <taxon>Entelegynae</taxon>
        <taxon>Araneoidea</taxon>
        <taxon>Araneidae</taxon>
        <taxon>Caerostris</taxon>
    </lineage>
</organism>
<evidence type="ECO:0000313" key="2">
    <source>
        <dbReference type="Proteomes" id="UP001054945"/>
    </source>
</evidence>
<proteinExistence type="predicted"/>
<dbReference type="AlphaFoldDB" id="A0AAV4TNJ4"/>
<sequence>MPVRIPLVSSRNFEIAYNNVKKDIIGELVKVTETDYLCVDGRSVFFHGRSVSSMNSAGMKKFLNLCDDRNRIRLVMLGMTEFC</sequence>
<reference evidence="1 2" key="1">
    <citation type="submission" date="2021-06" db="EMBL/GenBank/DDBJ databases">
        <title>Caerostris extrusa draft genome.</title>
        <authorList>
            <person name="Kono N."/>
            <person name="Arakawa K."/>
        </authorList>
    </citation>
    <scope>NUCLEOTIDE SEQUENCE [LARGE SCALE GENOMIC DNA]</scope>
</reference>